<dbReference type="InterPro" id="IPR006849">
    <property type="entry name" value="Elp1"/>
</dbReference>
<sequence length="1338" mass="145327">MRNLTTLAVDAFAQSEGWHAVAPDTEARDAVYVARAIHGQDTSLVRLTLARLTHTAHEELASLAVVAAPPVLDVAHELVLFQLLSDGGEAVGNAPALCVITAGGDIVLVPLDTPRADIVGSVEQGVLAAQWSPDEDVLVLVTAPGPAAPARLLLMTRDFDILHEAPLATDEFGEDAPVNVGWGSKATQFHGSEGKQAAAAAAQAPPSDPRGPLVPDDDLLPRVGWRADGAYFVVSAVEHDASGAHRVLRTYTRTGTLSATSDPTVRGVSQCLAVRPVGNLIATTQRAGRAPDGREWAPGREGRHDVVFFERNGLRHGEFSLREEHGAAPRGDVGTLPEWRTPHTVQSLAWNADGSVLAVHLVRSAHTHVVQLWTTRNYHWYLKQELVYTDLVGLRWHPEEPLWLYVVRDSGIERRVYIVTTHASHGAPPHDAACVAVVDGSALLLTPFRRQNVPPPMCAQCVVDAPAFSAPSETPATPVHLAWDTVGDGETTCDYLAVLYSGAVHVWRLAYGALGARRPWTTERVATLPAPPDALQVALAVRGADAFDVAFVCPDAVHVGGRTERVPRGVRAVHTARASKAFVVAHPDGRVAVGADEVVLPAFCANLVVFRHGERDVVLGLAADGRLMLPGRTLAKDATSFAVTHRLVVWTTWTHEARFLSLAALTDDAETLELGRRVERGSTIVVAVPSAMSLVLQMPRGNLETICPRPMVLDVVRDLLDRRAYGDALRISRAHRVDLNLLHDHAPAAFLADVPQLLAQVDQVDHLNLLLSSMRNEDVTQSLYRPMRVTPRAAWDVQGKVSRVCDAFLDALRVDERRYLTAILTAHVRKSPPDYENALRVLVRHQATDAALADEACKYLIFLADAEQLFRVALGMYDFSLALLLAQHSQKDPREYVAFLRELRAKTPEAYQRFCVDDHLGRHTKALHSLVRVEGRADEALAYMVEHKLYREALDAYANDAARQRQVYAHFGAYLAAHQRVGEAASAYLLAHEPRKAIDAFREADRWEEALGVACTQRLPPAELRALAQALVEQLSACERFESAARVCLDHLGDVEQGVALLCSAHALPEAVRQSALHGRTDLVETHVAPAALEAHAAALEEADAIEAQLAQQTRRLAELDAKRDEAPAQYYPDDAPGLEHIDMQSDTLSQLTQFTRYTAAPSVAESMSTLSLGTRATARSKAKQKKEQKKKLTGKKGSIYEESYLLDSVQKLLTTRLGALQRTAGALLPMLLTLGATHRHAARTLQTRVLALEAQAHAAADSLGARATAHAERKQQAEHELVAAVAQLAHAPGEASAAQALAALYASRAATRIPTAARPEVAAERWKLHLLDTPQAP</sequence>
<evidence type="ECO:0000256" key="6">
    <source>
        <dbReference type="SAM" id="Coils"/>
    </source>
</evidence>
<evidence type="ECO:0000259" key="10">
    <source>
        <dbReference type="Pfam" id="PF23878"/>
    </source>
</evidence>
<dbReference type="GO" id="GO:0000049">
    <property type="term" value="F:tRNA binding"/>
    <property type="evidence" value="ECO:0007669"/>
    <property type="project" value="TreeGrafter"/>
</dbReference>
<feature type="domain" description="ELP1 three-helical bundle" evidence="12">
    <location>
        <begin position="1082"/>
        <end position="1249"/>
    </location>
</feature>
<dbReference type="Pfam" id="PF23936">
    <property type="entry name" value="HB_ELP1"/>
    <property type="match status" value="1"/>
</dbReference>
<evidence type="ECO:0000256" key="7">
    <source>
        <dbReference type="SAM" id="MobiDB-lite"/>
    </source>
</evidence>
<comment type="function">
    <text evidence="5">Component of the elongator complex which is required for multiple tRNA modifications, including mcm5U (5-methoxycarbonylmethyl uridine), mcm5s2U (5-methoxycarbonylmethyl-2-thiouridine), and ncm5U (5-carbamoylmethyl uridine). The elongator complex catalyzes formation of carboxymethyluridine in the wobble base at position 34 in tRNAs.</text>
</comment>
<dbReference type="InterPro" id="IPR056165">
    <property type="entry name" value="Beta-prop_ELP1_2nd"/>
</dbReference>
<dbReference type="GO" id="GO:0033588">
    <property type="term" value="C:elongator holoenzyme complex"/>
    <property type="evidence" value="ECO:0007669"/>
    <property type="project" value="InterPro"/>
</dbReference>
<evidence type="ECO:0000256" key="3">
    <source>
        <dbReference type="ARBA" id="ARBA00022490"/>
    </source>
</evidence>
<dbReference type="PIRSF" id="PIRSF017233">
    <property type="entry name" value="IKAP"/>
    <property type="match status" value="1"/>
</dbReference>
<comment type="subcellular location">
    <subcellularLocation>
        <location evidence="5">Cytoplasm</location>
    </subcellularLocation>
    <subcellularLocation>
        <location evidence="5">Nucleus</location>
    </subcellularLocation>
</comment>
<evidence type="ECO:0000256" key="5">
    <source>
        <dbReference type="PIRNR" id="PIRNR017233"/>
    </source>
</evidence>
<evidence type="ECO:0000256" key="1">
    <source>
        <dbReference type="ARBA" id="ARBA00005043"/>
    </source>
</evidence>
<feature type="compositionally biased region" description="Basic residues" evidence="7">
    <location>
        <begin position="1179"/>
        <end position="1194"/>
    </location>
</feature>
<dbReference type="InterPro" id="IPR056166">
    <property type="entry name" value="TPR_ELP1"/>
</dbReference>
<evidence type="ECO:0000313" key="14">
    <source>
        <dbReference type="Proteomes" id="UP001216638"/>
    </source>
</evidence>
<dbReference type="Pfam" id="PF23925">
    <property type="entry name" value="A-sol_ELP1"/>
    <property type="match status" value="1"/>
</dbReference>
<name>A0AAF0DWS3_9BASI</name>
<dbReference type="SUPFAM" id="SSF69322">
    <property type="entry name" value="Tricorn protease domain 2"/>
    <property type="match status" value="1"/>
</dbReference>
<feature type="region of interest" description="Disordered" evidence="7">
    <location>
        <begin position="191"/>
        <end position="215"/>
    </location>
</feature>
<keyword evidence="14" id="KW-1185">Reference proteome</keyword>
<evidence type="ECO:0000259" key="9">
    <source>
        <dbReference type="Pfam" id="PF23797"/>
    </source>
</evidence>
<dbReference type="Pfam" id="PF23797">
    <property type="entry name" value="Beta-prop_ELP1_2nd"/>
    <property type="match status" value="2"/>
</dbReference>
<dbReference type="GO" id="GO:0005829">
    <property type="term" value="C:cytosol"/>
    <property type="evidence" value="ECO:0007669"/>
    <property type="project" value="TreeGrafter"/>
</dbReference>
<dbReference type="EMBL" id="CP119955">
    <property type="protein sequence ID" value="WFC96927.1"/>
    <property type="molecule type" value="Genomic_DNA"/>
</dbReference>
<comment type="similarity">
    <text evidence="2 5">Belongs to the ELP1/IKA1 family.</text>
</comment>
<evidence type="ECO:0000313" key="13">
    <source>
        <dbReference type="EMBL" id="WFC96927.1"/>
    </source>
</evidence>
<evidence type="ECO:0000256" key="2">
    <source>
        <dbReference type="ARBA" id="ARBA00006086"/>
    </source>
</evidence>
<proteinExistence type="inferred from homology"/>
<dbReference type="PANTHER" id="PTHR12747:SF0">
    <property type="entry name" value="ELONGATOR COMPLEX PROTEIN 1"/>
    <property type="match status" value="1"/>
</dbReference>
<dbReference type="InterPro" id="IPR056164">
    <property type="entry name" value="Beta-prop_ELP1_1st"/>
</dbReference>
<feature type="domain" description="ELP1 N-terminal second beta-propeller" evidence="9">
    <location>
        <begin position="597"/>
        <end position="685"/>
    </location>
</feature>
<evidence type="ECO:0000259" key="8">
    <source>
        <dbReference type="Pfam" id="PF04762"/>
    </source>
</evidence>
<feature type="domain" description="ELP1 first N-terminal beta-propeller" evidence="8">
    <location>
        <begin position="1"/>
        <end position="399"/>
    </location>
</feature>
<dbReference type="InterPro" id="IPR056169">
    <property type="entry name" value="HB_ELP1"/>
</dbReference>
<dbReference type="Proteomes" id="UP001216638">
    <property type="component" value="Chromosome 5"/>
</dbReference>
<keyword evidence="6" id="KW-0175">Coiled coil</keyword>
<reference evidence="13" key="1">
    <citation type="submission" date="2023-03" db="EMBL/GenBank/DDBJ databases">
        <title>Mating type loci evolution in Malassezia.</title>
        <authorList>
            <person name="Coelho M.A."/>
        </authorList>
    </citation>
    <scope>NUCLEOTIDE SEQUENCE</scope>
    <source>
        <strain evidence="13">CBS 14135</strain>
    </source>
</reference>
<dbReference type="Pfam" id="PF23878">
    <property type="entry name" value="TPR_ELP1"/>
    <property type="match status" value="1"/>
</dbReference>
<feature type="domain" description="ELP1 N-terminal second beta-propeller" evidence="9">
    <location>
        <begin position="437"/>
        <end position="511"/>
    </location>
</feature>
<feature type="region of interest" description="Disordered" evidence="7">
    <location>
        <begin position="1171"/>
        <end position="1194"/>
    </location>
</feature>
<protein>
    <recommendedName>
        <fullName evidence="5">Elongator complex protein 1</fullName>
    </recommendedName>
</protein>
<dbReference type="GO" id="GO:0002926">
    <property type="term" value="P:tRNA wobble base 5-methoxycarbonylmethyl-2-thiouridinylation"/>
    <property type="evidence" value="ECO:0007669"/>
    <property type="project" value="TreeGrafter"/>
</dbReference>
<keyword evidence="3 5" id="KW-0963">Cytoplasm</keyword>
<feature type="domain" description="ELP1 alpha-solenoid" evidence="11">
    <location>
        <begin position="709"/>
        <end position="903"/>
    </location>
</feature>
<dbReference type="InterPro" id="IPR056167">
    <property type="entry name" value="A-sol_ELP1"/>
</dbReference>
<feature type="coiled-coil region" evidence="6">
    <location>
        <begin position="1096"/>
        <end position="1123"/>
    </location>
</feature>
<dbReference type="GO" id="GO:0005634">
    <property type="term" value="C:nucleus"/>
    <property type="evidence" value="ECO:0007669"/>
    <property type="project" value="UniProtKB-SubCell"/>
</dbReference>
<evidence type="ECO:0000259" key="12">
    <source>
        <dbReference type="Pfam" id="PF23936"/>
    </source>
</evidence>
<comment type="pathway">
    <text evidence="1">tRNA modification; 5-methoxycarbonylmethyl-2-thiouridine-tRNA biosynthesis.</text>
</comment>
<evidence type="ECO:0000256" key="4">
    <source>
        <dbReference type="ARBA" id="ARBA00022694"/>
    </source>
</evidence>
<evidence type="ECO:0000259" key="11">
    <source>
        <dbReference type="Pfam" id="PF23925"/>
    </source>
</evidence>
<feature type="domain" description="ELP1 TPR" evidence="10">
    <location>
        <begin position="911"/>
        <end position="1073"/>
    </location>
</feature>
<keyword evidence="5" id="KW-0539">Nucleus</keyword>
<organism evidence="13 14">
    <name type="scientific">Malassezia brasiliensis</name>
    <dbReference type="NCBI Taxonomy" id="1821822"/>
    <lineage>
        <taxon>Eukaryota</taxon>
        <taxon>Fungi</taxon>
        <taxon>Dikarya</taxon>
        <taxon>Basidiomycota</taxon>
        <taxon>Ustilaginomycotina</taxon>
        <taxon>Malasseziomycetes</taxon>
        <taxon>Malasseziales</taxon>
        <taxon>Malasseziaceae</taxon>
        <taxon>Malassezia</taxon>
    </lineage>
</organism>
<accession>A0AAF0DWS3</accession>
<dbReference type="Pfam" id="PF04762">
    <property type="entry name" value="Beta-prop_ELP1_1st"/>
    <property type="match status" value="1"/>
</dbReference>
<keyword evidence="4" id="KW-0819">tRNA processing</keyword>
<gene>
    <name evidence="13" type="primary">ELP1</name>
    <name evidence="13" type="ORF">MBRA1_003593</name>
</gene>
<dbReference type="PANTHER" id="PTHR12747">
    <property type="entry name" value="ELONGATOR COMPLEX PROTEIN 1"/>
    <property type="match status" value="1"/>
</dbReference>